<dbReference type="Gene3D" id="1.10.1000.11">
    <property type="entry name" value="Arf Nucleotide-binding Site Opener,domain 2"/>
    <property type="match status" value="1"/>
</dbReference>
<accession>A0A316U0F4</accession>
<dbReference type="InterPro" id="IPR023394">
    <property type="entry name" value="Sec7_C_sf"/>
</dbReference>
<feature type="compositionally biased region" description="Basic and acidic residues" evidence="6">
    <location>
        <begin position="2064"/>
        <end position="2076"/>
    </location>
</feature>
<evidence type="ECO:0000313" key="9">
    <source>
        <dbReference type="Proteomes" id="UP000245942"/>
    </source>
</evidence>
<dbReference type="EMBL" id="KZ819334">
    <property type="protein sequence ID" value="PWN18700.1"/>
    <property type="molecule type" value="Genomic_DNA"/>
</dbReference>
<keyword evidence="9" id="KW-1185">Reference proteome</keyword>
<feature type="compositionally biased region" description="Low complexity" evidence="6">
    <location>
        <begin position="135"/>
        <end position="145"/>
    </location>
</feature>
<comment type="subcellular location">
    <subcellularLocation>
        <location evidence="5">Cytoplasmic vesicle</location>
        <location evidence="5">COPI-coated vesicle membrane</location>
    </subcellularLocation>
</comment>
<evidence type="ECO:0000256" key="2">
    <source>
        <dbReference type="ARBA" id="ARBA00022490"/>
    </source>
</evidence>
<dbReference type="GO" id="GO:0030663">
    <property type="term" value="C:COPI-coated vesicle membrane"/>
    <property type="evidence" value="ECO:0007669"/>
    <property type="project" value="UniProtKB-SubCell"/>
</dbReference>
<feature type="compositionally biased region" description="Polar residues" evidence="6">
    <location>
        <begin position="796"/>
        <end position="809"/>
    </location>
</feature>
<evidence type="ECO:0000256" key="5">
    <source>
        <dbReference type="ARBA" id="ARBA00060451"/>
    </source>
</evidence>
<dbReference type="FunFam" id="1.10.1000.11:FF:000003">
    <property type="entry name" value="Brefeldin A-inhibited guanine nucleotide-exchange protein 1"/>
    <property type="match status" value="1"/>
</dbReference>
<dbReference type="STRING" id="1684307.A0A316U0F4"/>
<keyword evidence="4" id="KW-0472">Membrane</keyword>
<feature type="region of interest" description="Disordered" evidence="6">
    <location>
        <begin position="1760"/>
        <end position="1779"/>
    </location>
</feature>
<dbReference type="SMART" id="SM00222">
    <property type="entry name" value="Sec7"/>
    <property type="match status" value="1"/>
</dbReference>
<feature type="domain" description="SEC7" evidence="7">
    <location>
        <begin position="865"/>
        <end position="1053"/>
    </location>
</feature>
<dbReference type="GO" id="GO:0032012">
    <property type="term" value="P:regulation of ARF protein signal transduction"/>
    <property type="evidence" value="ECO:0007669"/>
    <property type="project" value="InterPro"/>
</dbReference>
<dbReference type="GeneID" id="37012456"/>
<feature type="compositionally biased region" description="Polar residues" evidence="6">
    <location>
        <begin position="84"/>
        <end position="113"/>
    </location>
</feature>
<dbReference type="Pfam" id="PF01369">
    <property type="entry name" value="Sec7"/>
    <property type="match status" value="1"/>
</dbReference>
<dbReference type="GO" id="GO:0015031">
    <property type="term" value="P:protein transport"/>
    <property type="evidence" value="ECO:0007669"/>
    <property type="project" value="UniProtKB-KW"/>
</dbReference>
<dbReference type="Pfam" id="PF16213">
    <property type="entry name" value="DCB"/>
    <property type="match status" value="1"/>
</dbReference>
<dbReference type="Proteomes" id="UP000245942">
    <property type="component" value="Unassembled WGS sequence"/>
</dbReference>
<dbReference type="Pfam" id="PF09324">
    <property type="entry name" value="Sec7-like_HDS"/>
    <property type="match status" value="1"/>
</dbReference>
<dbReference type="InterPro" id="IPR000904">
    <property type="entry name" value="Sec7_dom"/>
</dbReference>
<feature type="compositionally biased region" description="Low complexity" evidence="6">
    <location>
        <begin position="29"/>
        <end position="42"/>
    </location>
</feature>
<gene>
    <name evidence="8" type="ORF">BCV69DRAFT_262660</name>
</gene>
<dbReference type="InterPro" id="IPR032691">
    <property type="entry name" value="Mon2/Sec7/BIG1-like_HUS"/>
</dbReference>
<dbReference type="SUPFAM" id="SSF48371">
    <property type="entry name" value="ARM repeat"/>
    <property type="match status" value="1"/>
</dbReference>
<feature type="compositionally biased region" description="Low complexity" evidence="6">
    <location>
        <begin position="690"/>
        <end position="718"/>
    </location>
</feature>
<dbReference type="PANTHER" id="PTHR10663">
    <property type="entry name" value="GUANYL-NUCLEOTIDE EXCHANGE FACTOR"/>
    <property type="match status" value="1"/>
</dbReference>
<dbReference type="InterPro" id="IPR035999">
    <property type="entry name" value="Sec7_dom_sf"/>
</dbReference>
<reference evidence="8 9" key="1">
    <citation type="journal article" date="2018" name="Mol. Biol. Evol.">
        <title>Broad Genomic Sampling Reveals a Smut Pathogenic Ancestry of the Fungal Clade Ustilaginomycotina.</title>
        <authorList>
            <person name="Kijpornyongpan T."/>
            <person name="Mondo S.J."/>
            <person name="Barry K."/>
            <person name="Sandor L."/>
            <person name="Lee J."/>
            <person name="Lipzen A."/>
            <person name="Pangilinan J."/>
            <person name="LaButti K."/>
            <person name="Hainaut M."/>
            <person name="Henrissat B."/>
            <person name="Grigoriev I.V."/>
            <person name="Spatafora J.W."/>
            <person name="Aime M.C."/>
        </authorList>
    </citation>
    <scope>NUCLEOTIDE SEQUENCE [LARGE SCALE GENOMIC DNA]</scope>
    <source>
        <strain evidence="8 9">MCA 4718</strain>
    </source>
</reference>
<dbReference type="FunFam" id="1.10.220.20:FF:000002">
    <property type="entry name" value="Brefeldin A-inhibited guanine nucleotide-exchange protein 1"/>
    <property type="match status" value="1"/>
</dbReference>
<dbReference type="InterPro" id="IPR015403">
    <property type="entry name" value="Mon2/Sec7/BIG1-like_HDS"/>
</dbReference>
<feature type="compositionally biased region" description="Polar residues" evidence="6">
    <location>
        <begin position="825"/>
        <end position="840"/>
    </location>
</feature>
<feature type="region of interest" description="Disordered" evidence="6">
    <location>
        <begin position="381"/>
        <end position="467"/>
    </location>
</feature>
<dbReference type="GO" id="GO:0005085">
    <property type="term" value="F:guanyl-nucleotide exchange factor activity"/>
    <property type="evidence" value="ECO:0007669"/>
    <property type="project" value="InterPro"/>
</dbReference>
<feature type="compositionally biased region" description="Polar residues" evidence="6">
    <location>
        <begin position="175"/>
        <end position="195"/>
    </location>
</feature>
<evidence type="ECO:0000256" key="4">
    <source>
        <dbReference type="ARBA" id="ARBA00023136"/>
    </source>
</evidence>
<dbReference type="Gene3D" id="1.10.220.20">
    <property type="match status" value="1"/>
</dbReference>
<dbReference type="SUPFAM" id="SSF48425">
    <property type="entry name" value="Sec7 domain"/>
    <property type="match status" value="1"/>
</dbReference>
<evidence type="ECO:0000259" key="7">
    <source>
        <dbReference type="PROSITE" id="PS50190"/>
    </source>
</evidence>
<dbReference type="OrthoDB" id="18431at2759"/>
<evidence type="ECO:0000313" key="8">
    <source>
        <dbReference type="EMBL" id="PWN18700.1"/>
    </source>
</evidence>
<dbReference type="PROSITE" id="PS50190">
    <property type="entry name" value="SEC7"/>
    <property type="match status" value="1"/>
</dbReference>
<protein>
    <recommendedName>
        <fullName evidence="7">SEC7 domain-containing protein</fullName>
    </recommendedName>
</protein>
<dbReference type="InterPro" id="IPR016024">
    <property type="entry name" value="ARM-type_fold"/>
</dbReference>
<feature type="compositionally biased region" description="Basic and acidic residues" evidence="6">
    <location>
        <begin position="424"/>
        <end position="439"/>
    </location>
</feature>
<name>A0A316U0F4_9BASI</name>
<evidence type="ECO:0000256" key="3">
    <source>
        <dbReference type="ARBA" id="ARBA00022927"/>
    </source>
</evidence>
<keyword evidence="2" id="KW-0963">Cytoplasm</keyword>
<evidence type="ECO:0000256" key="1">
    <source>
        <dbReference type="ARBA" id="ARBA00022448"/>
    </source>
</evidence>
<feature type="compositionally biased region" description="Gly residues" evidence="6">
    <location>
        <begin position="391"/>
        <end position="408"/>
    </location>
</feature>
<feature type="compositionally biased region" description="Low complexity" evidence="6">
    <location>
        <begin position="725"/>
        <end position="740"/>
    </location>
</feature>
<dbReference type="Pfam" id="PF20252">
    <property type="entry name" value="BIG2_C"/>
    <property type="match status" value="1"/>
</dbReference>
<dbReference type="PANTHER" id="PTHR10663:SF375">
    <property type="entry name" value="LD29171P"/>
    <property type="match status" value="1"/>
</dbReference>
<organism evidence="8 9">
    <name type="scientific">Pseudomicrostroma glucosiphilum</name>
    <dbReference type="NCBI Taxonomy" id="1684307"/>
    <lineage>
        <taxon>Eukaryota</taxon>
        <taxon>Fungi</taxon>
        <taxon>Dikarya</taxon>
        <taxon>Basidiomycota</taxon>
        <taxon>Ustilaginomycotina</taxon>
        <taxon>Exobasidiomycetes</taxon>
        <taxon>Microstromatales</taxon>
        <taxon>Microstromatales incertae sedis</taxon>
        <taxon>Pseudomicrostroma</taxon>
    </lineage>
</organism>
<dbReference type="RefSeq" id="XP_025345860.1">
    <property type="nucleotide sequence ID" value="XM_025490722.1"/>
</dbReference>
<feature type="compositionally biased region" description="Polar residues" evidence="6">
    <location>
        <begin position="10"/>
        <end position="19"/>
    </location>
</feature>
<proteinExistence type="predicted"/>
<feature type="region of interest" description="Disordered" evidence="6">
    <location>
        <begin position="1"/>
        <end position="195"/>
    </location>
</feature>
<dbReference type="Pfam" id="PF12783">
    <property type="entry name" value="Sec7-like_HUS"/>
    <property type="match status" value="1"/>
</dbReference>
<keyword evidence="1" id="KW-0813">Transport</keyword>
<sequence>MDPQDHLRTSQEPNGTSDHASQDPHVEYAAAASLEDSGAADSHPPVATSSDSAVEDTTAIAPVLQHATEAAEEDSHETGKPSLSAGTSILPQGRISSAQEQSTTNGGIRNQEATESKAGAVTPPPLSEGLDRQQPVESEPEAVVPESDEQSQVAAPNVDDQGKPESLSGKIPVKPTQTLEDTNVAVESTPKSRSFSSVPLGGPSVFILAALEQLISSKDAKGSKSAAKQLREAAESARDLVRSVAGDSSAEYDPRIIFEPFRLACEPGRSTTTHTTALDCVGKMVSYGFFSGERGSAQGQGDLSDTVVTTICQLPPTSPSAVSLQQLKALLALVLAGLARQSSLLQAVRTAYDVFLLSKDPQTQAVAQGVLTQMCSSTFGRVKIREPPSGAEGGAGPDGAGSANGGGQLLTKQSGPESAGEASEEGRVTLKDLETRASFDQEAPGLQSGLTGQGDRREGTAEKPASVADESTLVGVASSDLTEEELLTKDAFLVLRALCKLSWKPLAADSERDVRSHGMRSKLLALHLILGILQGHLRVFQDPSISLSSSTTGERTPLVQAVKQYLCLSLSRNAVSPVNQVFEVSCEIFWRVLDGLRTKLKKEIEVLLSEIFLPILEMRTSTTTQKSILLSILMRICRNPQALVEIYLNYDCDRTALDNVYERLITVISKISQTHLSQEVKDKAREAQLAAEADQQNAPAASRMSRSSNVSSSGPGNVTLPPQLSTSEVASSDVTSSSAGGADGQGNSPVEVRLKRQSLDCLCAVLRSLVVWSQRGASASDQSTSTMALPRSVSNASISLETGQSSHSPRTSEDIRPGDDLTGLSRESQPSGYSAGSNGASLDHSRVATPDVNGKAASADDDPTRFQDAKQRKTILLEGIRKFNFKPKRGIEFLHQHGFLRSRQPSDIARFLLYADGLNKAQIGEYLGEGDAENIATMHAFVDLMDFDNMPFTTALRRFLQAFRLPGESQKIDRYMLKFAERYVAGNPSTFANADTAYVFAYSVIMLNTDAHNAQVKHRMTLKDFVRNNEGIDDGKSLPEEYVRSVFEEIQTNEIKMKDEQIAASTTAPPPATGLAGAIATVGRDLQREAYVLQSEGMASKTEALFRTMVRAQRRIHPQQRAAAEQFFSASHFEHVRPMFEVAWMAFLAGVSGPMQESDDAETIALCLAAFRDAIHIVCLFGMELERNAFITTLAKFTFLNNLGEMKNKNVEAIKTLLGIAQTEGNYLKGSWREVLACVSQLERFQLISGGVDERQIPDVGRRNSRNAASANGRAPLTLPDEDVVLAGGSTEVTVAADMVFASSARLSGEAIVDFVQCLVENSWEEIQSSSMTEHPRLFSLQKLVEISYYNMNRIRLEWSSIWAVLGQHFNRVCIHPRPQVSAFALDSLRQLSNRFLELEELPLFKFQKDFLKPFEYTMRNTTSTESKEMVLSCIQQMILSRIHNMRSGWRTLLGTLAASAKSSERVATSGFELVRGLYTDHFDDIIQAGAFADLTVCLTDFAKATQAQKIALRSVELLSSIVPAMLASPICPLHPHNDPGPSQAQAPADDPMVRFWFPSLFSFYDVIMNGDDLEVRRVALDSLFEILRRYGSTFRHDFWATVCQEVIFPIFAVLRSRSDVSRFSTQEDMSVWLSTTMIQALRNLVTLWTYYFETLESLLPKLLNLLCACICQENDTLARIGTSCLQQLLEANVRKLSDPQWTEVVDTFLELFRTTTAQQLFDPALRAESVAASPGGPSRSHTSGEAAINPLSPGVIPSEAAGAGADEGEPDYTSHRQSLTASERRRAFKQIIVKCVLQLLLIETTHSLLAKPIVYELIPPAELLRLMEVLEKSYHFSRKFNSNKELRMALWKVGFMKQLPNLLKQESSSAATLINVLVRLHGDRRPSHRLLRAKVRKTLVPLGEAVVNSYLPLDPETQGRNVAAWTPVVAEVFSGLCTFHDVAEGEEINDDESASPGFAGPKDMGGKVFTHHAKIFFPLAVDLLSREPLPTSIGEALRTFFYKVGVAQGMIDEESDRERRRKIQEGRDREKGLRTVSLDAEQQQQPRFKLRDPPAPKLAADVHAAEKRLGEDVPIHRPTSADATFAPTPPEQD</sequence>
<dbReference type="InterPro" id="IPR032629">
    <property type="entry name" value="DCB_dom"/>
</dbReference>
<feature type="compositionally biased region" description="Basic and acidic residues" evidence="6">
    <location>
        <begin position="2024"/>
        <end position="2034"/>
    </location>
</feature>
<feature type="region of interest" description="Disordered" evidence="6">
    <location>
        <begin position="2013"/>
        <end position="2094"/>
    </location>
</feature>
<keyword evidence="3" id="KW-0653">Protein transport</keyword>
<dbReference type="CDD" id="cd00171">
    <property type="entry name" value="Sec7"/>
    <property type="match status" value="1"/>
</dbReference>
<feature type="region of interest" description="Disordered" evidence="6">
    <location>
        <begin position="796"/>
        <end position="867"/>
    </location>
</feature>
<dbReference type="InterPro" id="IPR046455">
    <property type="entry name" value="Sec7/BIG1-like_C"/>
</dbReference>
<feature type="compositionally biased region" description="Basic and acidic residues" evidence="6">
    <location>
        <begin position="810"/>
        <end position="819"/>
    </location>
</feature>
<feature type="region of interest" description="Disordered" evidence="6">
    <location>
        <begin position="687"/>
        <end position="749"/>
    </location>
</feature>
<evidence type="ECO:0000256" key="6">
    <source>
        <dbReference type="SAM" id="MobiDB-lite"/>
    </source>
</evidence>